<dbReference type="EMBL" id="QGHD01000023">
    <property type="protein sequence ID" value="PWK94142.1"/>
    <property type="molecule type" value="Genomic_DNA"/>
</dbReference>
<feature type="transmembrane region" description="Helical" evidence="2">
    <location>
        <begin position="509"/>
        <end position="528"/>
    </location>
</feature>
<accession>A0ABX5LM33</accession>
<keyword evidence="2" id="KW-0812">Transmembrane</keyword>
<dbReference type="RefSeq" id="WP_109587638.1">
    <property type="nucleotide sequence ID" value="NZ_QGHD01000023.1"/>
</dbReference>
<reference evidence="3 4" key="1">
    <citation type="submission" date="2018-05" db="EMBL/GenBank/DDBJ databases">
        <title>Animal gut microbial communities from fecal samples from Wisconsin, USA.</title>
        <authorList>
            <person name="Neumann A."/>
        </authorList>
    </citation>
    <scope>NUCLEOTIDE SEQUENCE [LARGE SCALE GENOMIC DNA]</scope>
    <source>
        <strain evidence="3 4">UWS4</strain>
    </source>
</reference>
<evidence type="ECO:0000256" key="2">
    <source>
        <dbReference type="SAM" id="Phobius"/>
    </source>
</evidence>
<proteinExistence type="predicted"/>
<dbReference type="Proteomes" id="UP000245523">
    <property type="component" value="Unassembled WGS sequence"/>
</dbReference>
<keyword evidence="4" id="KW-1185">Reference proteome</keyword>
<evidence type="ECO:0000313" key="4">
    <source>
        <dbReference type="Proteomes" id="UP000245523"/>
    </source>
</evidence>
<protein>
    <recommendedName>
        <fullName evidence="5">PEGA domain-containing protein</fullName>
    </recommendedName>
</protein>
<evidence type="ECO:0008006" key="5">
    <source>
        <dbReference type="Google" id="ProtNLM"/>
    </source>
</evidence>
<feature type="region of interest" description="Disordered" evidence="1">
    <location>
        <begin position="100"/>
        <end position="121"/>
    </location>
</feature>
<evidence type="ECO:0000256" key="1">
    <source>
        <dbReference type="SAM" id="MobiDB-lite"/>
    </source>
</evidence>
<keyword evidence="2" id="KW-1133">Transmembrane helix</keyword>
<organism evidence="3 4">
    <name type="scientific">Hallerella porci</name>
    <dbReference type="NCBI Taxonomy" id="1945871"/>
    <lineage>
        <taxon>Bacteria</taxon>
        <taxon>Pseudomonadati</taxon>
        <taxon>Fibrobacterota</taxon>
        <taxon>Fibrobacteria</taxon>
        <taxon>Fibrobacterales</taxon>
        <taxon>Fibrobacteraceae</taxon>
        <taxon>Hallerella</taxon>
    </lineage>
</organism>
<feature type="compositionally biased region" description="Polar residues" evidence="1">
    <location>
        <begin position="104"/>
        <end position="121"/>
    </location>
</feature>
<name>A0ABX5LM33_9BACT</name>
<evidence type="ECO:0000313" key="3">
    <source>
        <dbReference type="EMBL" id="PWK94142.1"/>
    </source>
</evidence>
<sequence>MKKIFLFFLSFSLFVYAETRRGFPVSVELISGAKQNAELVGAAGDALFLGGFVADTFTVVKILKSRVANLRDSSGNAIVLAEVDSLFTKNDSAHTDSILKENVPSDSLPDSSANISSIDSTANDSATAPQIEQINLSNKALVFPALRRPIDSALAERIRILQLQTLHEKGLSPIAVSTNDFPQCKNSPCIAQEAESRNAHSVWTLEIQPAKHQDSLDLFLHQFLIQNKSQTTAKLTLSAKNATTELLSADRFVHWMEKALGIYQEPVREKSTKSFIYVETDPEGANLSRKGEDVICQTPCAFAIEDTGKVELEAFWDVENTLWANKATIRPIPGDTAKINLRLKRVKPEVEIHSVPAGAQIYEAEEITPHSRPIGKTPKILTTRTPGPAELHLWREGFRDTVIQFRVSATSKTIVEVQLDTLQSKQELESQAVFQQIQKRIFWGHLSLGVSIAPAVAGGILLYIAEKDRDKARDIRDELKMPSSGGGEHFQKLVDKNHRYADRSKTERYVGTGLLIFAGGLLAAGIVLSF</sequence>
<feature type="transmembrane region" description="Helical" evidence="2">
    <location>
        <begin position="442"/>
        <end position="465"/>
    </location>
</feature>
<gene>
    <name evidence="3" type="ORF">B0H50_12323</name>
</gene>
<keyword evidence="2" id="KW-0472">Membrane</keyword>
<comment type="caution">
    <text evidence="3">The sequence shown here is derived from an EMBL/GenBank/DDBJ whole genome shotgun (WGS) entry which is preliminary data.</text>
</comment>